<dbReference type="Pfam" id="PF00534">
    <property type="entry name" value="Glycos_transf_1"/>
    <property type="match status" value="1"/>
</dbReference>
<organism evidence="3">
    <name type="scientific">uncultured Thiotrichaceae bacterium</name>
    <dbReference type="NCBI Taxonomy" id="298394"/>
    <lineage>
        <taxon>Bacteria</taxon>
        <taxon>Pseudomonadati</taxon>
        <taxon>Pseudomonadota</taxon>
        <taxon>Gammaproteobacteria</taxon>
        <taxon>Thiotrichales</taxon>
        <taxon>Thiotrichaceae</taxon>
        <taxon>environmental samples</taxon>
    </lineage>
</organism>
<keyword evidence="1" id="KW-1133">Transmembrane helix</keyword>
<accession>A0A6S6T8B3</accession>
<feature type="transmembrane region" description="Helical" evidence="1">
    <location>
        <begin position="88"/>
        <end position="109"/>
    </location>
</feature>
<feature type="domain" description="Glycosyl transferase family 1" evidence="2">
    <location>
        <begin position="192"/>
        <end position="344"/>
    </location>
</feature>
<proteinExistence type="predicted"/>
<dbReference type="GO" id="GO:1901135">
    <property type="term" value="P:carbohydrate derivative metabolic process"/>
    <property type="evidence" value="ECO:0007669"/>
    <property type="project" value="UniProtKB-ARBA"/>
</dbReference>
<keyword evidence="1" id="KW-0472">Membrane</keyword>
<sequence length="374" mass="42554">MKKPAVLSIYYRHKQGGFTKRLYRAYKAIAASGQDLYYVATAELPVTDKRIHPVIIEMRSKEGTPVYWIEFYFRAVLEMRRLTKKHEASTHFVFSFFYATISILSGIGLSVRTITLIRGDDAFDATFKRFAGLRRLAHRTLEYIGVRGSEAVVATSQSMQQAISIRTGSDKISTLPNDITTSPLSINEHQSKEPVRIATVSVLNERKNIRLAIEALAELKHLEWEYLVIGPDTSNKNYGDELKQLTETYGISDRVKFLGWQDDASVFLQHCHLFLFPTLMEGSPNALMEAMGYGLPCLASRIPEVTEVLRDETLHFDPIAKQELVGKLTKFMTDTAYARQVKSKTAADRKRYVFDWDSKIIQLINNPRQATLNT</sequence>
<dbReference type="SUPFAM" id="SSF53756">
    <property type="entry name" value="UDP-Glycosyltransferase/glycogen phosphorylase"/>
    <property type="match status" value="1"/>
</dbReference>
<protein>
    <recommendedName>
        <fullName evidence="2">Glycosyl transferase family 1 domain-containing protein</fullName>
    </recommendedName>
</protein>
<gene>
    <name evidence="3" type="ORF">HELGO_WM45214</name>
</gene>
<evidence type="ECO:0000313" key="3">
    <source>
        <dbReference type="EMBL" id="CAA6815523.1"/>
    </source>
</evidence>
<dbReference type="EMBL" id="CACVAV010000251">
    <property type="protein sequence ID" value="CAA6815523.1"/>
    <property type="molecule type" value="Genomic_DNA"/>
</dbReference>
<keyword evidence="1" id="KW-0812">Transmembrane</keyword>
<dbReference type="CDD" id="cd03801">
    <property type="entry name" value="GT4_PimA-like"/>
    <property type="match status" value="1"/>
</dbReference>
<evidence type="ECO:0000256" key="1">
    <source>
        <dbReference type="SAM" id="Phobius"/>
    </source>
</evidence>
<dbReference type="InterPro" id="IPR001296">
    <property type="entry name" value="Glyco_trans_1"/>
</dbReference>
<dbReference type="Gene3D" id="3.40.50.2000">
    <property type="entry name" value="Glycogen Phosphorylase B"/>
    <property type="match status" value="2"/>
</dbReference>
<evidence type="ECO:0000259" key="2">
    <source>
        <dbReference type="Pfam" id="PF00534"/>
    </source>
</evidence>
<name>A0A6S6T8B3_9GAMM</name>
<dbReference type="PANTHER" id="PTHR12526">
    <property type="entry name" value="GLYCOSYLTRANSFERASE"/>
    <property type="match status" value="1"/>
</dbReference>
<dbReference type="AlphaFoldDB" id="A0A6S6T8B3"/>
<dbReference type="GO" id="GO:0016757">
    <property type="term" value="F:glycosyltransferase activity"/>
    <property type="evidence" value="ECO:0007669"/>
    <property type="project" value="InterPro"/>
</dbReference>
<reference evidence="3" key="1">
    <citation type="submission" date="2020-01" db="EMBL/GenBank/DDBJ databases">
        <authorList>
            <person name="Meier V. D."/>
            <person name="Meier V D."/>
        </authorList>
    </citation>
    <scope>NUCLEOTIDE SEQUENCE</scope>
    <source>
        <strain evidence="3">HLG_WM_MAG_08</strain>
    </source>
</reference>